<feature type="transmembrane region" description="Helical" evidence="9">
    <location>
        <begin position="154"/>
        <end position="172"/>
    </location>
</feature>
<dbReference type="AlphaFoldDB" id="A0A7V5XFP0"/>
<evidence type="ECO:0000256" key="8">
    <source>
        <dbReference type="ARBA" id="ARBA00035655"/>
    </source>
</evidence>
<feature type="transmembrane region" description="Helical" evidence="9">
    <location>
        <begin position="244"/>
        <end position="267"/>
    </location>
</feature>
<evidence type="ECO:0000256" key="6">
    <source>
        <dbReference type="ARBA" id="ARBA00022989"/>
    </source>
</evidence>
<feature type="transmembrane region" description="Helical" evidence="9">
    <location>
        <begin position="44"/>
        <end position="63"/>
    </location>
</feature>
<evidence type="ECO:0008006" key="11">
    <source>
        <dbReference type="Google" id="ProtNLM"/>
    </source>
</evidence>
<sequence length="360" mass="40061">MGSLSKWNPLIGGFFLSFFVILLQFYGIPLEISEGLRNFGNWNYYPTFIILGIIGGAFISSCFSQEFGIKIPPKFEVLKAILAGILMGIGSSFALGDNIGGFYTATANLSASGLTMFVGLIIGTLLGLKYLIWETKKFSSKGGINIHIKKLGPIIGIFVLFVLFGKILSFFLKENGKNLILGKILLFSTIAGGISQRSKLCMAKAFRDPFISGETLISNSFILSLFIATVGIFSFKLLKIQEPHFYILPTFMLGSLIGGILFGLGMILADSCALSSLWKLGEGQIKLLVVIIFFGLSNWILRYYLDKIYNVWEKGYLGKGIYLPEYLTYWGSFLLITGVLLIWFLFIYWNKKSKKLVIKI</sequence>
<protein>
    <recommendedName>
        <fullName evidence="11">YeeE/YedE family protein</fullName>
    </recommendedName>
</protein>
<evidence type="ECO:0000313" key="10">
    <source>
        <dbReference type="EMBL" id="HHQ15577.1"/>
    </source>
</evidence>
<reference evidence="10" key="1">
    <citation type="journal article" date="2020" name="mSystems">
        <title>Genome- and Community-Level Interaction Insights into Carbon Utilization and Element Cycling Functions of Hydrothermarchaeota in Hydrothermal Sediment.</title>
        <authorList>
            <person name="Zhou Z."/>
            <person name="Liu Y."/>
            <person name="Xu W."/>
            <person name="Pan J."/>
            <person name="Luo Z.H."/>
            <person name="Li M."/>
        </authorList>
    </citation>
    <scope>NUCLEOTIDE SEQUENCE [LARGE SCALE GENOMIC DNA]</scope>
    <source>
        <strain evidence="10">SpSt-106</strain>
    </source>
</reference>
<gene>
    <name evidence="10" type="ORF">ENM15_02005</name>
</gene>
<evidence type="ECO:0000256" key="9">
    <source>
        <dbReference type="SAM" id="Phobius"/>
    </source>
</evidence>
<keyword evidence="6 9" id="KW-1133">Transmembrane helix</keyword>
<keyword evidence="7 9" id="KW-0472">Membrane</keyword>
<comment type="similarity">
    <text evidence="8">Belongs to the TsuA/YedE (TC 9.B.102) family.</text>
</comment>
<keyword evidence="2" id="KW-0813">Transport</keyword>
<evidence type="ECO:0000256" key="5">
    <source>
        <dbReference type="ARBA" id="ARBA00022692"/>
    </source>
</evidence>
<keyword evidence="4" id="KW-0997">Cell inner membrane</keyword>
<organism evidence="10">
    <name type="scientific">Thermodesulfobacterium geofontis</name>
    <dbReference type="NCBI Taxonomy" id="1295609"/>
    <lineage>
        <taxon>Bacteria</taxon>
        <taxon>Pseudomonadati</taxon>
        <taxon>Thermodesulfobacteriota</taxon>
        <taxon>Thermodesulfobacteria</taxon>
        <taxon>Thermodesulfobacteriales</taxon>
        <taxon>Thermodesulfobacteriaceae</taxon>
        <taxon>Thermodesulfobacterium</taxon>
    </lineage>
</organism>
<keyword evidence="3" id="KW-1003">Cell membrane</keyword>
<name>A0A7V5XFP0_9BACT</name>
<evidence type="ECO:0000256" key="1">
    <source>
        <dbReference type="ARBA" id="ARBA00004429"/>
    </source>
</evidence>
<feature type="transmembrane region" description="Helical" evidence="9">
    <location>
        <begin position="75"/>
        <end position="94"/>
    </location>
</feature>
<feature type="transmembrane region" description="Helical" evidence="9">
    <location>
        <begin position="7"/>
        <end position="28"/>
    </location>
</feature>
<feature type="transmembrane region" description="Helical" evidence="9">
    <location>
        <begin position="114"/>
        <end position="133"/>
    </location>
</feature>
<dbReference type="Pfam" id="PF04143">
    <property type="entry name" value="Sulf_transp"/>
    <property type="match status" value="2"/>
</dbReference>
<dbReference type="InterPro" id="IPR007272">
    <property type="entry name" value="Sulf_transp_TsuA/YedE"/>
</dbReference>
<evidence type="ECO:0000256" key="3">
    <source>
        <dbReference type="ARBA" id="ARBA00022475"/>
    </source>
</evidence>
<evidence type="ECO:0000256" key="2">
    <source>
        <dbReference type="ARBA" id="ARBA00022448"/>
    </source>
</evidence>
<comment type="caution">
    <text evidence="10">The sequence shown here is derived from an EMBL/GenBank/DDBJ whole genome shotgun (WGS) entry which is preliminary data.</text>
</comment>
<feature type="transmembrane region" description="Helical" evidence="9">
    <location>
        <begin position="216"/>
        <end position="238"/>
    </location>
</feature>
<proteinExistence type="inferred from homology"/>
<dbReference type="PANTHER" id="PTHR30574:SF1">
    <property type="entry name" value="SULPHUR TRANSPORT DOMAIN-CONTAINING PROTEIN"/>
    <property type="match status" value="1"/>
</dbReference>
<feature type="transmembrane region" description="Helical" evidence="9">
    <location>
        <begin position="327"/>
        <end position="349"/>
    </location>
</feature>
<dbReference type="EMBL" id="DRWR01000033">
    <property type="protein sequence ID" value="HHQ15577.1"/>
    <property type="molecule type" value="Genomic_DNA"/>
</dbReference>
<feature type="transmembrane region" description="Helical" evidence="9">
    <location>
        <begin position="287"/>
        <end position="305"/>
    </location>
</feature>
<evidence type="ECO:0000256" key="7">
    <source>
        <dbReference type="ARBA" id="ARBA00023136"/>
    </source>
</evidence>
<keyword evidence="5 9" id="KW-0812">Transmembrane</keyword>
<dbReference type="GO" id="GO:0005886">
    <property type="term" value="C:plasma membrane"/>
    <property type="evidence" value="ECO:0007669"/>
    <property type="project" value="UniProtKB-SubCell"/>
</dbReference>
<dbReference type="PANTHER" id="PTHR30574">
    <property type="entry name" value="INNER MEMBRANE PROTEIN YEDE"/>
    <property type="match status" value="1"/>
</dbReference>
<comment type="subcellular location">
    <subcellularLocation>
        <location evidence="1">Cell inner membrane</location>
        <topology evidence="1">Multi-pass membrane protein</topology>
    </subcellularLocation>
</comment>
<evidence type="ECO:0000256" key="4">
    <source>
        <dbReference type="ARBA" id="ARBA00022519"/>
    </source>
</evidence>
<accession>A0A7V5XFP0</accession>